<gene>
    <name evidence="3" type="primary">LOC112680547</name>
</gene>
<sequence>MDYNSIDEDDIENLRLAALMSIKRKSNVPSITLSSTSGEICERKFSTTSSGPAAFLDDGDVLSLGDDDEDLDELNKLMDIMNAEVNEEDVETSKKVKKSKKQNNKNTNEKSTKPKIKNKSNMKVNEPNGINQPMVIKMLTPLTNPPEEKLESIKNLEEIRNSLAQCIILNSPVPLKSPSPRKTKKSITPYSKLRKRSPSRSSRRLSPLKEKNHSPRGYSPLKSRYPYRSRSPRRSHRSLLRDISLTRRRLSPLRRRSRSPLKIKSRSSIIRTDVRRRSPIPVKKEIRSRPVSHNVRRKDNKILGNEYLKRKEKIKPADKQIDSRSINPGHDDINNLLIVQEDRFNYHIGEKNKTTVVESETLEISSDDNKEFIEKKDEGIQEKQQIYDKKVTIQHDDLDLRTELKRRRALHLKTIQLKVMKKPKSFNPARLLQSAISDIVRSSSSNEVKIKKTFKIPEINTKTEDDRRVIVMNRDSKTRSDLSILHPEGREAYDSEGESYTNVKIQKAKLNKVPIHLRTVNSGNTIQKEFKKIKKPILWP</sequence>
<keyword evidence="3" id="KW-0418">Kinase</keyword>
<feature type="region of interest" description="Disordered" evidence="1">
    <location>
        <begin position="87"/>
        <end position="129"/>
    </location>
</feature>
<dbReference type="AlphaFoldDB" id="A0A8B8F6K4"/>
<feature type="compositionally biased region" description="Basic residues" evidence="1">
    <location>
        <begin position="225"/>
        <end position="238"/>
    </location>
</feature>
<feature type="region of interest" description="Disordered" evidence="1">
    <location>
        <begin position="172"/>
        <end position="240"/>
    </location>
</feature>
<evidence type="ECO:0000313" key="2">
    <source>
        <dbReference type="Proteomes" id="UP000694846"/>
    </source>
</evidence>
<keyword evidence="3" id="KW-0808">Transferase</keyword>
<evidence type="ECO:0000256" key="1">
    <source>
        <dbReference type="SAM" id="MobiDB-lite"/>
    </source>
</evidence>
<evidence type="ECO:0000313" key="3">
    <source>
        <dbReference type="RefSeq" id="XP_025406454.1"/>
    </source>
</evidence>
<name>A0A8B8F6K4_9HEMI</name>
<reference evidence="3" key="1">
    <citation type="submission" date="2025-08" db="UniProtKB">
        <authorList>
            <consortium name="RefSeq"/>
        </authorList>
    </citation>
    <scope>IDENTIFICATION</scope>
    <source>
        <tissue evidence="3">Whole body</tissue>
    </source>
</reference>
<dbReference type="OrthoDB" id="7699082at2759"/>
<proteinExistence type="predicted"/>
<keyword evidence="2" id="KW-1185">Reference proteome</keyword>
<accession>A0A8B8F6K4</accession>
<feature type="compositionally biased region" description="Basic residues" evidence="1">
    <location>
        <begin position="192"/>
        <end position="203"/>
    </location>
</feature>
<dbReference type="GeneID" id="112680547"/>
<dbReference type="Proteomes" id="UP000694846">
    <property type="component" value="Unplaced"/>
</dbReference>
<protein>
    <submittedName>
        <fullName evidence="3">Serine/threonine-protein kinase PRP4 homolog</fullName>
    </submittedName>
</protein>
<organism evidence="2 3">
    <name type="scientific">Sipha flava</name>
    <name type="common">yellow sugarcane aphid</name>
    <dbReference type="NCBI Taxonomy" id="143950"/>
    <lineage>
        <taxon>Eukaryota</taxon>
        <taxon>Metazoa</taxon>
        <taxon>Ecdysozoa</taxon>
        <taxon>Arthropoda</taxon>
        <taxon>Hexapoda</taxon>
        <taxon>Insecta</taxon>
        <taxon>Pterygota</taxon>
        <taxon>Neoptera</taxon>
        <taxon>Paraneoptera</taxon>
        <taxon>Hemiptera</taxon>
        <taxon>Sternorrhyncha</taxon>
        <taxon>Aphidomorpha</taxon>
        <taxon>Aphidoidea</taxon>
        <taxon>Aphididae</taxon>
        <taxon>Sipha</taxon>
    </lineage>
</organism>
<dbReference type="RefSeq" id="XP_025406454.1">
    <property type="nucleotide sequence ID" value="XM_025550669.1"/>
</dbReference>
<dbReference type="GO" id="GO:0016301">
    <property type="term" value="F:kinase activity"/>
    <property type="evidence" value="ECO:0007669"/>
    <property type="project" value="UniProtKB-KW"/>
</dbReference>